<keyword evidence="2" id="KW-1185">Reference proteome</keyword>
<dbReference type="RefSeq" id="XP_013759201.1">
    <property type="nucleotide sequence ID" value="XM_013903747.1"/>
</dbReference>
<evidence type="ECO:0000313" key="2">
    <source>
        <dbReference type="Proteomes" id="UP000054408"/>
    </source>
</evidence>
<accession>A0A0L0D5U1</accession>
<dbReference type="AlphaFoldDB" id="A0A0L0D5U1"/>
<protein>
    <submittedName>
        <fullName evidence="1">Uncharacterized protein</fullName>
    </submittedName>
</protein>
<dbReference type="Proteomes" id="UP000054408">
    <property type="component" value="Unassembled WGS sequence"/>
</dbReference>
<reference evidence="1 2" key="1">
    <citation type="submission" date="2010-05" db="EMBL/GenBank/DDBJ databases">
        <title>The Genome Sequence of Thecamonas trahens ATCC 50062.</title>
        <authorList>
            <consortium name="The Broad Institute Genome Sequencing Platform"/>
            <person name="Russ C."/>
            <person name="Cuomo C."/>
            <person name="Shea T."/>
            <person name="Young S.K."/>
            <person name="Zeng Q."/>
            <person name="Koehrsen M."/>
            <person name="Haas B."/>
            <person name="Borodovsky M."/>
            <person name="Guigo R."/>
            <person name="Alvarado L."/>
            <person name="Berlin A."/>
            <person name="Bochicchio J."/>
            <person name="Borenstein D."/>
            <person name="Chapman S."/>
            <person name="Chen Z."/>
            <person name="Freedman E."/>
            <person name="Gellesch M."/>
            <person name="Goldberg J."/>
            <person name="Griggs A."/>
            <person name="Gujja S."/>
            <person name="Heilman E."/>
            <person name="Heiman D."/>
            <person name="Hepburn T."/>
            <person name="Howarth C."/>
            <person name="Jen D."/>
            <person name="Larson L."/>
            <person name="Mehta T."/>
            <person name="Park D."/>
            <person name="Pearson M."/>
            <person name="Roberts A."/>
            <person name="Saif S."/>
            <person name="Shenoy N."/>
            <person name="Sisk P."/>
            <person name="Stolte C."/>
            <person name="Sykes S."/>
            <person name="Thomson T."/>
            <person name="Walk T."/>
            <person name="White J."/>
            <person name="Yandava C."/>
            <person name="Burger G."/>
            <person name="Gray M.W."/>
            <person name="Holland P.W.H."/>
            <person name="King N."/>
            <person name="Lang F.B.F."/>
            <person name="Roger A.J."/>
            <person name="Ruiz-Trillo I."/>
            <person name="Lander E."/>
            <person name="Nusbaum C."/>
        </authorList>
    </citation>
    <scope>NUCLEOTIDE SEQUENCE [LARGE SCALE GENOMIC DNA]</scope>
    <source>
        <strain evidence="1 2">ATCC 50062</strain>
    </source>
</reference>
<proteinExistence type="predicted"/>
<sequence>MLRDLLLDSSEEMGESTLAALAAEDSEVSVSAPLFANSRAASMMMSRSMARTLTSPARTELSVMAGADETEPVGGRTSLRKSRRVAAASTARVRARAREQAAEQIRAAAAERAAQRRTRKRKRIQKTAAFQAEWTAASAAEEARLIAEFARVDAFELEVAVADPIIHDLS</sequence>
<evidence type="ECO:0000313" key="1">
    <source>
        <dbReference type="EMBL" id="KNC47719.1"/>
    </source>
</evidence>
<dbReference type="GeneID" id="25563517"/>
<organism evidence="1 2">
    <name type="scientific">Thecamonas trahens ATCC 50062</name>
    <dbReference type="NCBI Taxonomy" id="461836"/>
    <lineage>
        <taxon>Eukaryota</taxon>
        <taxon>Apusozoa</taxon>
        <taxon>Apusomonadida</taxon>
        <taxon>Apusomonadidae</taxon>
        <taxon>Thecamonas</taxon>
    </lineage>
</organism>
<gene>
    <name evidence="1" type="ORF">AMSG_03950</name>
</gene>
<name>A0A0L0D5U1_THETB</name>
<dbReference type="EMBL" id="GL349448">
    <property type="protein sequence ID" value="KNC47719.1"/>
    <property type="molecule type" value="Genomic_DNA"/>
</dbReference>